<protein>
    <recommendedName>
        <fullName evidence="3">GIY-YIG domain-containing protein</fullName>
    </recommendedName>
</protein>
<organism evidence="1 2">
    <name type="scientific">Bradyrhizobium sediminis</name>
    <dbReference type="NCBI Taxonomy" id="2840469"/>
    <lineage>
        <taxon>Bacteria</taxon>
        <taxon>Pseudomonadati</taxon>
        <taxon>Pseudomonadota</taxon>
        <taxon>Alphaproteobacteria</taxon>
        <taxon>Hyphomicrobiales</taxon>
        <taxon>Nitrobacteraceae</taxon>
        <taxon>Bradyrhizobium</taxon>
    </lineage>
</organism>
<keyword evidence="2" id="KW-1185">Reference proteome</keyword>
<dbReference type="Proteomes" id="UP000676951">
    <property type="component" value="Chromosome"/>
</dbReference>
<evidence type="ECO:0000313" key="1">
    <source>
        <dbReference type="EMBL" id="QWG23613.1"/>
    </source>
</evidence>
<reference evidence="1 2" key="1">
    <citation type="submission" date="2021-06" db="EMBL/GenBank/DDBJ databases">
        <title>Bradyrhizobium sp. S2-11-4 Genome sequencing.</title>
        <authorList>
            <person name="Jin L."/>
        </authorList>
    </citation>
    <scope>NUCLEOTIDE SEQUENCE [LARGE SCALE GENOMIC DNA]</scope>
    <source>
        <strain evidence="1 2">S2-11-4</strain>
    </source>
</reference>
<proteinExistence type="predicted"/>
<evidence type="ECO:0008006" key="3">
    <source>
        <dbReference type="Google" id="ProtNLM"/>
    </source>
</evidence>
<gene>
    <name evidence="1" type="ORF">KMZ93_01280</name>
</gene>
<dbReference type="RefSeq" id="WP_215604364.1">
    <property type="nucleotide sequence ID" value="NZ_CP076136.1"/>
</dbReference>
<name>A0A975NY93_9BRAD</name>
<accession>A0A975NY93</accession>
<dbReference type="EMBL" id="CP076136">
    <property type="protein sequence ID" value="QWG23613.1"/>
    <property type="molecule type" value="Genomic_DNA"/>
</dbReference>
<sequence length="121" mass="13734">MPTNPLSNLVNNQFVPIKWTGLKFTYEFQLDLIGVPYSPIPGVYIFCKHLGNGNYAGLYVGETDNLWRRLTNELGSHHRWDAVRLHGATHISTLRVDGGLAKRLEIETDLRNSMNPPCNKQ</sequence>
<dbReference type="AlphaFoldDB" id="A0A975NY93"/>
<evidence type="ECO:0000313" key="2">
    <source>
        <dbReference type="Proteomes" id="UP000676951"/>
    </source>
</evidence>